<name>A0A3S5CNE4_9PLAT</name>
<dbReference type="GO" id="GO:0007018">
    <property type="term" value="P:microtubule-based movement"/>
    <property type="evidence" value="ECO:0007669"/>
    <property type="project" value="InterPro"/>
</dbReference>
<dbReference type="GO" id="GO:0005858">
    <property type="term" value="C:axonemal dynein complex"/>
    <property type="evidence" value="ECO:0007669"/>
    <property type="project" value="TreeGrafter"/>
</dbReference>
<dbReference type="Proteomes" id="UP000784294">
    <property type="component" value="Unassembled WGS sequence"/>
</dbReference>
<dbReference type="OrthoDB" id="286107at2759"/>
<dbReference type="PANTHER" id="PTHR46532:SF4">
    <property type="entry name" value="AAA+ ATPASE DOMAIN-CONTAINING PROTEIN"/>
    <property type="match status" value="1"/>
</dbReference>
<gene>
    <name evidence="3" type="ORF">PXEA_LOCUS28636</name>
</gene>
<reference evidence="3" key="1">
    <citation type="submission" date="2018-11" db="EMBL/GenBank/DDBJ databases">
        <authorList>
            <consortium name="Pathogen Informatics"/>
        </authorList>
    </citation>
    <scope>NUCLEOTIDE SEQUENCE</scope>
</reference>
<dbReference type="GO" id="GO:0045505">
    <property type="term" value="F:dynein intermediate chain binding"/>
    <property type="evidence" value="ECO:0007669"/>
    <property type="project" value="InterPro"/>
</dbReference>
<dbReference type="InterPro" id="IPR013602">
    <property type="entry name" value="Dynein_heavy_linker"/>
</dbReference>
<evidence type="ECO:0000313" key="3">
    <source>
        <dbReference type="EMBL" id="VEL35196.1"/>
    </source>
</evidence>
<protein>
    <recommendedName>
        <fullName evidence="2">Dynein heavy chain linker domain-containing protein</fullName>
    </recommendedName>
</protein>
<dbReference type="InterPro" id="IPR026983">
    <property type="entry name" value="DHC"/>
</dbReference>
<proteinExistence type="inferred from homology"/>
<comment type="caution">
    <text evidence="3">The sequence shown here is derived from an EMBL/GenBank/DDBJ whole genome shotgun (WGS) entry which is preliminary data.</text>
</comment>
<dbReference type="PANTHER" id="PTHR46532">
    <property type="entry name" value="MALE FERTILITY FACTOR KL5"/>
    <property type="match status" value="1"/>
</dbReference>
<sequence>MSRTVGLRIAQNDVNAVIWLTTTFCANIFSTTPASSCTPRLGATRPRLPKALRSWPAYTELDTTLHSLVGKLPLLEMLRNKAMKQRHWQRIGELTGQRKLDPEAYDVTVRMVLDLPIGPGDGAVRDEVEEVCIGAARECEIEAKLQVVMNDWRCQELRLMPFKTRGELLLKGERTQEIIQLLEDSLLVLTSLTNNRSVPPHTHTHTHAQSLQVEFGSTCSTKWLFSLGAVGRETNHEY</sequence>
<keyword evidence="4" id="KW-1185">Reference proteome</keyword>
<dbReference type="Pfam" id="PF08393">
    <property type="entry name" value="DHC_N2"/>
    <property type="match status" value="1"/>
</dbReference>
<evidence type="ECO:0000256" key="1">
    <source>
        <dbReference type="ARBA" id="ARBA00008887"/>
    </source>
</evidence>
<comment type="similarity">
    <text evidence="1">Belongs to the dynein heavy chain family.</text>
</comment>
<accession>A0A3S5CNE4</accession>
<dbReference type="AlphaFoldDB" id="A0A3S5CNE4"/>
<dbReference type="GO" id="GO:0051959">
    <property type="term" value="F:dynein light intermediate chain binding"/>
    <property type="evidence" value="ECO:0007669"/>
    <property type="project" value="InterPro"/>
</dbReference>
<evidence type="ECO:0000259" key="2">
    <source>
        <dbReference type="Pfam" id="PF08393"/>
    </source>
</evidence>
<organism evidence="3 4">
    <name type="scientific">Protopolystoma xenopodis</name>
    <dbReference type="NCBI Taxonomy" id="117903"/>
    <lineage>
        <taxon>Eukaryota</taxon>
        <taxon>Metazoa</taxon>
        <taxon>Spiralia</taxon>
        <taxon>Lophotrochozoa</taxon>
        <taxon>Platyhelminthes</taxon>
        <taxon>Monogenea</taxon>
        <taxon>Polyopisthocotylea</taxon>
        <taxon>Polystomatidea</taxon>
        <taxon>Polystomatidae</taxon>
        <taxon>Protopolystoma</taxon>
    </lineage>
</organism>
<dbReference type="Gene3D" id="1.10.287.2620">
    <property type="match status" value="1"/>
</dbReference>
<dbReference type="EMBL" id="CAAALY010249275">
    <property type="protein sequence ID" value="VEL35196.1"/>
    <property type="molecule type" value="Genomic_DNA"/>
</dbReference>
<feature type="domain" description="Dynein heavy chain linker" evidence="2">
    <location>
        <begin position="47"/>
        <end position="201"/>
    </location>
</feature>
<evidence type="ECO:0000313" key="4">
    <source>
        <dbReference type="Proteomes" id="UP000784294"/>
    </source>
</evidence>